<dbReference type="InterPro" id="IPR007842">
    <property type="entry name" value="HEPN_dom"/>
</dbReference>
<dbReference type="SUPFAM" id="SSF81593">
    <property type="entry name" value="Nucleotidyltransferase substrate binding subunit/domain"/>
    <property type="match status" value="1"/>
</dbReference>
<dbReference type="OrthoDB" id="7305014at2"/>
<dbReference type="RefSeq" id="WP_085210051.1">
    <property type="nucleotide sequence ID" value="NZ_FXAM01000001.1"/>
</dbReference>
<evidence type="ECO:0000313" key="2">
    <source>
        <dbReference type="EMBL" id="SMF93457.1"/>
    </source>
</evidence>
<gene>
    <name evidence="2" type="ORF">SAMN02949497_0739</name>
</gene>
<name>A0A1Y6CT30_9GAMM</name>
<feature type="domain" description="HEPN" evidence="1">
    <location>
        <begin position="14"/>
        <end position="122"/>
    </location>
</feature>
<accession>A0A1Y6CT30</accession>
<dbReference type="AlphaFoldDB" id="A0A1Y6CT30"/>
<evidence type="ECO:0000259" key="1">
    <source>
        <dbReference type="Pfam" id="PF05168"/>
    </source>
</evidence>
<proteinExistence type="predicted"/>
<sequence length="131" mass="14961">MAQDYRYDENAGSAANRHFHDAKKLEEDHRYDNAGYHYGFAAECAVKHALIQTGILKGDPIIRKLHFPELRGNAVLALQGRTSRGLLNLLQPSFMQHWDVAMRYSSSGMIDREKAEKWRIDANKAIGLMLF</sequence>
<keyword evidence="3" id="KW-1185">Reference proteome</keyword>
<evidence type="ECO:0000313" key="3">
    <source>
        <dbReference type="Proteomes" id="UP000192923"/>
    </source>
</evidence>
<dbReference type="Pfam" id="PF05168">
    <property type="entry name" value="HEPN"/>
    <property type="match status" value="1"/>
</dbReference>
<protein>
    <submittedName>
        <fullName evidence="2">HEPN domain-containing protein</fullName>
    </submittedName>
</protein>
<reference evidence="2 3" key="1">
    <citation type="submission" date="2016-12" db="EMBL/GenBank/DDBJ databases">
        <authorList>
            <person name="Song W.-J."/>
            <person name="Kurnit D.M."/>
        </authorList>
    </citation>
    <scope>NUCLEOTIDE SEQUENCE [LARGE SCALE GENOMIC DNA]</scope>
    <source>
        <strain evidence="2 3">175</strain>
    </source>
</reference>
<dbReference type="Proteomes" id="UP000192923">
    <property type="component" value="Unassembled WGS sequence"/>
</dbReference>
<organism evidence="2 3">
    <name type="scientific">Methylomagnum ishizawai</name>
    <dbReference type="NCBI Taxonomy" id="1760988"/>
    <lineage>
        <taxon>Bacteria</taxon>
        <taxon>Pseudomonadati</taxon>
        <taxon>Pseudomonadota</taxon>
        <taxon>Gammaproteobacteria</taxon>
        <taxon>Methylococcales</taxon>
        <taxon>Methylococcaceae</taxon>
        <taxon>Methylomagnum</taxon>
    </lineage>
</organism>
<dbReference type="EMBL" id="FXAM01000001">
    <property type="protein sequence ID" value="SMF93457.1"/>
    <property type="molecule type" value="Genomic_DNA"/>
</dbReference>
<dbReference type="STRING" id="1760988.SAMN02949497_0739"/>